<proteinExistence type="predicted"/>
<dbReference type="Proteomes" id="UP001211005">
    <property type="component" value="Chromosome"/>
</dbReference>
<evidence type="ECO:0000313" key="1">
    <source>
        <dbReference type="EMBL" id="WBA42409.1"/>
    </source>
</evidence>
<dbReference type="EMBL" id="CP114767">
    <property type="protein sequence ID" value="WBA42409.1"/>
    <property type="molecule type" value="Genomic_DNA"/>
</dbReference>
<organism evidence="1 2">
    <name type="scientific">Hymenobacter canadensis</name>
    <dbReference type="NCBI Taxonomy" id="2999067"/>
    <lineage>
        <taxon>Bacteria</taxon>
        <taxon>Pseudomonadati</taxon>
        <taxon>Bacteroidota</taxon>
        <taxon>Cytophagia</taxon>
        <taxon>Cytophagales</taxon>
        <taxon>Hymenobacteraceae</taxon>
        <taxon>Hymenobacter</taxon>
    </lineage>
</organism>
<dbReference type="RefSeq" id="WP_269560464.1">
    <property type="nucleotide sequence ID" value="NZ_CP114767.1"/>
</dbReference>
<evidence type="ECO:0000313" key="2">
    <source>
        <dbReference type="Proteomes" id="UP001211005"/>
    </source>
</evidence>
<name>A0ABY7LPQ5_9BACT</name>
<keyword evidence="2" id="KW-1185">Reference proteome</keyword>
<sequence>MTFPYRPLFLLESATASIFEIKRLDVQSANPGDVYFWLYFDRTSRQLSHLTFVSMNADGDEQQREFAQGRLQFNASEGTYTPTGTGPALALRPVLPPTLPAELETALFALFRETRPSV</sequence>
<accession>A0ABY7LPQ5</accession>
<reference evidence="1 2" key="1">
    <citation type="submission" date="2022-12" db="EMBL/GenBank/DDBJ databases">
        <title>Hymenobacter canadensis sp. nov. isolated from lake water of the Cambridge Bay, Canada.</title>
        <authorList>
            <person name="Kim W.H."/>
            <person name="Lee Y.M."/>
        </authorList>
    </citation>
    <scope>NUCLEOTIDE SEQUENCE [LARGE SCALE GENOMIC DNA]</scope>
    <source>
        <strain evidence="1 2">PAMC 29467</strain>
    </source>
</reference>
<gene>
    <name evidence="1" type="ORF">O3303_02355</name>
</gene>
<protein>
    <submittedName>
        <fullName evidence="1">Uncharacterized protein</fullName>
    </submittedName>
</protein>